<evidence type="ECO:0000313" key="2">
    <source>
        <dbReference type="Proteomes" id="UP000016933"/>
    </source>
</evidence>
<proteinExistence type="predicted"/>
<evidence type="ECO:0000313" key="1">
    <source>
        <dbReference type="EMBL" id="EME42832.1"/>
    </source>
</evidence>
<reference evidence="2" key="1">
    <citation type="journal article" date="2012" name="PLoS Genet.">
        <title>The genomes of the fungal plant pathogens Cladosporium fulvum and Dothistroma septosporum reveal adaptation to different hosts and lifestyles but also signatures of common ancestry.</title>
        <authorList>
            <person name="de Wit P.J.G.M."/>
            <person name="van der Burgt A."/>
            <person name="Oekmen B."/>
            <person name="Stergiopoulos I."/>
            <person name="Abd-Elsalam K.A."/>
            <person name="Aerts A.L."/>
            <person name="Bahkali A.H."/>
            <person name="Beenen H.G."/>
            <person name="Chettri P."/>
            <person name="Cox M.P."/>
            <person name="Datema E."/>
            <person name="de Vries R.P."/>
            <person name="Dhillon B."/>
            <person name="Ganley A.R."/>
            <person name="Griffiths S.A."/>
            <person name="Guo Y."/>
            <person name="Hamelin R.C."/>
            <person name="Henrissat B."/>
            <person name="Kabir M.S."/>
            <person name="Jashni M.K."/>
            <person name="Kema G."/>
            <person name="Klaubauf S."/>
            <person name="Lapidus A."/>
            <person name="Levasseur A."/>
            <person name="Lindquist E."/>
            <person name="Mehrabi R."/>
            <person name="Ohm R.A."/>
            <person name="Owen T.J."/>
            <person name="Salamov A."/>
            <person name="Schwelm A."/>
            <person name="Schijlen E."/>
            <person name="Sun H."/>
            <person name="van den Burg H.A."/>
            <person name="van Ham R.C.H.J."/>
            <person name="Zhang S."/>
            <person name="Goodwin S.B."/>
            <person name="Grigoriev I.V."/>
            <person name="Collemare J."/>
            <person name="Bradshaw R.E."/>
        </authorList>
    </citation>
    <scope>NUCLEOTIDE SEQUENCE [LARGE SCALE GENOMIC DNA]</scope>
    <source>
        <strain evidence="2">NZE10 / CBS 128990</strain>
    </source>
</reference>
<gene>
    <name evidence="1" type="ORF">DOTSEDRAFT_24848</name>
</gene>
<dbReference type="EMBL" id="KB446540">
    <property type="protein sequence ID" value="EME42832.1"/>
    <property type="molecule type" value="Genomic_DNA"/>
</dbReference>
<dbReference type="AlphaFoldDB" id="M2XK16"/>
<dbReference type="HOGENOM" id="CLU_665681_0_0_1"/>
<reference evidence="1 2" key="2">
    <citation type="journal article" date="2012" name="PLoS Pathog.">
        <title>Diverse lifestyles and strategies of plant pathogenesis encoded in the genomes of eighteen Dothideomycetes fungi.</title>
        <authorList>
            <person name="Ohm R.A."/>
            <person name="Feau N."/>
            <person name="Henrissat B."/>
            <person name="Schoch C.L."/>
            <person name="Horwitz B.A."/>
            <person name="Barry K.W."/>
            <person name="Condon B.J."/>
            <person name="Copeland A.C."/>
            <person name="Dhillon B."/>
            <person name="Glaser F."/>
            <person name="Hesse C.N."/>
            <person name="Kosti I."/>
            <person name="LaButti K."/>
            <person name="Lindquist E.A."/>
            <person name="Lucas S."/>
            <person name="Salamov A.A."/>
            <person name="Bradshaw R.E."/>
            <person name="Ciuffetti L."/>
            <person name="Hamelin R.C."/>
            <person name="Kema G.H.J."/>
            <person name="Lawrence C."/>
            <person name="Scott J.A."/>
            <person name="Spatafora J.W."/>
            <person name="Turgeon B.G."/>
            <person name="de Wit P.J.G.M."/>
            <person name="Zhong S."/>
            <person name="Goodwin S.B."/>
            <person name="Grigoriev I.V."/>
        </authorList>
    </citation>
    <scope>NUCLEOTIDE SEQUENCE [LARGE SCALE GENOMIC DNA]</scope>
    <source>
        <strain evidence="2">NZE10 / CBS 128990</strain>
    </source>
</reference>
<name>M2XK16_DOTSN</name>
<evidence type="ECO:0008006" key="3">
    <source>
        <dbReference type="Google" id="ProtNLM"/>
    </source>
</evidence>
<sequence>MAGNILTLPDEMLQLIGDSASLDSTVLRLVCKHFDAMFLDLFANEYLRDLHCHLLDPHRLKRLEKITSQAHLLRRIKGVTLTLHPNKNKSAEDVPSAQSANEKIVNHPYLDLEVVSGILDRLKTVDCPYVALSLVDKESDWVEVAPQRPGMPDSTVALLFNAVLFSGCAISKLTLGDTRFLEKSPYHTDLPRETLNKFGAGLETLCLEPHSSDIERICASNSPWPVQGIMTRAKSIKALQISTSYYLSRQYHGSEEDLEYHRRAHLVHRVFENFPTEVPPQLERLTLIGMECQAKDLLDILERNHRTLAKMEFTAVCLHGAMEGAWLRALQCMRSKCPELSHLTLYMLEEQTQLAEHPYPPFPTYAELLAPEPSTAFDNDQRYEYELTLVNREEVDRGLDENIKNGLPFLRGW</sequence>
<keyword evidence="2" id="KW-1185">Reference proteome</keyword>
<organism evidence="1 2">
    <name type="scientific">Dothistroma septosporum (strain NZE10 / CBS 128990)</name>
    <name type="common">Red band needle blight fungus</name>
    <name type="synonym">Mycosphaerella pini</name>
    <dbReference type="NCBI Taxonomy" id="675120"/>
    <lineage>
        <taxon>Eukaryota</taxon>
        <taxon>Fungi</taxon>
        <taxon>Dikarya</taxon>
        <taxon>Ascomycota</taxon>
        <taxon>Pezizomycotina</taxon>
        <taxon>Dothideomycetes</taxon>
        <taxon>Dothideomycetidae</taxon>
        <taxon>Mycosphaerellales</taxon>
        <taxon>Mycosphaerellaceae</taxon>
        <taxon>Dothistroma</taxon>
    </lineage>
</organism>
<protein>
    <recommendedName>
        <fullName evidence="3">F-box domain-containing protein</fullName>
    </recommendedName>
</protein>
<dbReference type="Proteomes" id="UP000016933">
    <property type="component" value="Unassembled WGS sequence"/>
</dbReference>
<dbReference type="OMA" id="ERICASN"/>
<dbReference type="OrthoDB" id="3650226at2759"/>
<accession>M2XK16</accession>